<organism evidence="2">
    <name type="scientific">marine metagenome</name>
    <dbReference type="NCBI Taxonomy" id="408172"/>
    <lineage>
        <taxon>unclassified sequences</taxon>
        <taxon>metagenomes</taxon>
        <taxon>ecological metagenomes</taxon>
    </lineage>
</organism>
<dbReference type="AlphaFoldDB" id="A0A382CCM1"/>
<protein>
    <submittedName>
        <fullName evidence="2">Uncharacterized protein</fullName>
    </submittedName>
</protein>
<feature type="transmembrane region" description="Helical" evidence="1">
    <location>
        <begin position="16"/>
        <end position="39"/>
    </location>
</feature>
<proteinExistence type="predicted"/>
<keyword evidence="1" id="KW-0472">Membrane</keyword>
<name>A0A382CCM1_9ZZZZ</name>
<keyword evidence="1" id="KW-0812">Transmembrane</keyword>
<accession>A0A382CCM1</accession>
<sequence length="50" mass="5313">MTIFLNSNQSKDIPKLVGVCLGIMGLMFVTVYVGVVALLKFLPAVESVVG</sequence>
<dbReference type="EMBL" id="UINC01033779">
    <property type="protein sequence ID" value="SVB23582.1"/>
    <property type="molecule type" value="Genomic_DNA"/>
</dbReference>
<gene>
    <name evidence="2" type="ORF">METZ01_LOCUS176436</name>
</gene>
<keyword evidence="1" id="KW-1133">Transmembrane helix</keyword>
<evidence type="ECO:0000313" key="2">
    <source>
        <dbReference type="EMBL" id="SVB23582.1"/>
    </source>
</evidence>
<evidence type="ECO:0000256" key="1">
    <source>
        <dbReference type="SAM" id="Phobius"/>
    </source>
</evidence>
<reference evidence="2" key="1">
    <citation type="submission" date="2018-05" db="EMBL/GenBank/DDBJ databases">
        <authorList>
            <person name="Lanie J.A."/>
            <person name="Ng W.-L."/>
            <person name="Kazmierczak K.M."/>
            <person name="Andrzejewski T.M."/>
            <person name="Davidsen T.M."/>
            <person name="Wayne K.J."/>
            <person name="Tettelin H."/>
            <person name="Glass J.I."/>
            <person name="Rusch D."/>
            <person name="Podicherti R."/>
            <person name="Tsui H.-C.T."/>
            <person name="Winkler M.E."/>
        </authorList>
    </citation>
    <scope>NUCLEOTIDE SEQUENCE</scope>
</reference>